<evidence type="ECO:0000259" key="4">
    <source>
        <dbReference type="PROSITE" id="PS50949"/>
    </source>
</evidence>
<keyword evidence="1" id="KW-0805">Transcription regulation</keyword>
<dbReference type="SUPFAM" id="SSF48008">
    <property type="entry name" value="GntR ligand-binding domain-like"/>
    <property type="match status" value="1"/>
</dbReference>
<dbReference type="SUPFAM" id="SSF46785">
    <property type="entry name" value="Winged helix' DNA-binding domain"/>
    <property type="match status" value="1"/>
</dbReference>
<evidence type="ECO:0000313" key="6">
    <source>
        <dbReference type="Proteomes" id="UP000571084"/>
    </source>
</evidence>
<dbReference type="InterPro" id="IPR000524">
    <property type="entry name" value="Tscrpt_reg_HTH_GntR"/>
</dbReference>
<dbReference type="InterPro" id="IPR036390">
    <property type="entry name" value="WH_DNA-bd_sf"/>
</dbReference>
<keyword evidence="3" id="KW-0804">Transcription</keyword>
<name>A0A840RVL9_9BURK</name>
<organism evidence="5 6">
    <name type="scientific">Glaciimonas immobilis</name>
    <dbReference type="NCBI Taxonomy" id="728004"/>
    <lineage>
        <taxon>Bacteria</taxon>
        <taxon>Pseudomonadati</taxon>
        <taxon>Pseudomonadota</taxon>
        <taxon>Betaproteobacteria</taxon>
        <taxon>Burkholderiales</taxon>
        <taxon>Oxalobacteraceae</taxon>
        <taxon>Glaciimonas</taxon>
    </lineage>
</organism>
<evidence type="ECO:0000256" key="3">
    <source>
        <dbReference type="ARBA" id="ARBA00023163"/>
    </source>
</evidence>
<feature type="domain" description="HTH gntR-type" evidence="4">
    <location>
        <begin position="8"/>
        <end position="75"/>
    </location>
</feature>
<dbReference type="Pfam" id="PF00392">
    <property type="entry name" value="GntR"/>
    <property type="match status" value="1"/>
</dbReference>
<dbReference type="SMART" id="SM00895">
    <property type="entry name" value="FCD"/>
    <property type="match status" value="1"/>
</dbReference>
<dbReference type="PROSITE" id="PS50949">
    <property type="entry name" value="HTH_GNTR"/>
    <property type="match status" value="1"/>
</dbReference>
<dbReference type="GO" id="GO:0003677">
    <property type="term" value="F:DNA binding"/>
    <property type="evidence" value="ECO:0007669"/>
    <property type="project" value="UniProtKB-KW"/>
</dbReference>
<dbReference type="SMART" id="SM00345">
    <property type="entry name" value="HTH_GNTR"/>
    <property type="match status" value="1"/>
</dbReference>
<evidence type="ECO:0000313" key="5">
    <source>
        <dbReference type="EMBL" id="MBB5201222.1"/>
    </source>
</evidence>
<dbReference type="PANTHER" id="PTHR43537">
    <property type="entry name" value="TRANSCRIPTIONAL REGULATOR, GNTR FAMILY"/>
    <property type="match status" value="1"/>
</dbReference>
<dbReference type="GO" id="GO:0003700">
    <property type="term" value="F:DNA-binding transcription factor activity"/>
    <property type="evidence" value="ECO:0007669"/>
    <property type="project" value="InterPro"/>
</dbReference>
<proteinExistence type="predicted"/>
<reference evidence="5 6" key="1">
    <citation type="submission" date="2020-08" db="EMBL/GenBank/DDBJ databases">
        <title>Genomic Encyclopedia of Type Strains, Phase IV (KMG-IV): sequencing the most valuable type-strain genomes for metagenomic binning, comparative biology and taxonomic classification.</title>
        <authorList>
            <person name="Goeker M."/>
        </authorList>
    </citation>
    <scope>NUCLEOTIDE SEQUENCE [LARGE SCALE GENOMIC DNA]</scope>
    <source>
        <strain evidence="5 6">DSM 23240</strain>
    </source>
</reference>
<dbReference type="EMBL" id="JACHHQ010000006">
    <property type="protein sequence ID" value="MBB5201222.1"/>
    <property type="molecule type" value="Genomic_DNA"/>
</dbReference>
<accession>A0A840RVL9</accession>
<dbReference type="Gene3D" id="1.10.10.10">
    <property type="entry name" value="Winged helix-like DNA-binding domain superfamily/Winged helix DNA-binding domain"/>
    <property type="match status" value="1"/>
</dbReference>
<dbReference type="PANTHER" id="PTHR43537:SF45">
    <property type="entry name" value="GNTR FAMILY REGULATORY PROTEIN"/>
    <property type="match status" value="1"/>
</dbReference>
<dbReference type="Proteomes" id="UP000571084">
    <property type="component" value="Unassembled WGS sequence"/>
</dbReference>
<dbReference type="AlphaFoldDB" id="A0A840RVL9"/>
<dbReference type="Pfam" id="PF07729">
    <property type="entry name" value="FCD"/>
    <property type="match status" value="1"/>
</dbReference>
<evidence type="ECO:0000256" key="1">
    <source>
        <dbReference type="ARBA" id="ARBA00023015"/>
    </source>
</evidence>
<keyword evidence="2 5" id="KW-0238">DNA-binding</keyword>
<protein>
    <submittedName>
        <fullName evidence="5">DNA-binding GntR family transcriptional regulator</fullName>
    </submittedName>
</protein>
<comment type="caution">
    <text evidence="5">The sequence shown here is derived from an EMBL/GenBank/DDBJ whole genome shotgun (WGS) entry which is preliminary data.</text>
</comment>
<gene>
    <name evidence="5" type="ORF">HNR39_003071</name>
</gene>
<sequence length="232" mass="25695">MQKLDTPTQLIETVYNAILDAICDGRLLPNERITQEGLAETLGVSRQPILQAFHMLKREGFITDAGRKGVMVTPLDPQQLIDLYQIRAALDGLAARQAAERMKTQHNPEQQKIGEALIMAGRQAASNGVAANMIVADINFHQFIYQTSGNRMIAATALIHWNHIRRAMGAILLSDIRPSDRVWDEHQAILEAVITGNATQADFLARRHAESAAEHLASVLMSDEYAPIRKQA</sequence>
<dbReference type="Gene3D" id="1.20.120.530">
    <property type="entry name" value="GntR ligand-binding domain-like"/>
    <property type="match status" value="1"/>
</dbReference>
<dbReference type="RefSeq" id="WP_168056668.1">
    <property type="nucleotide sequence ID" value="NZ_JAAOZT010000012.1"/>
</dbReference>
<dbReference type="InterPro" id="IPR008920">
    <property type="entry name" value="TF_FadR/GntR_C"/>
</dbReference>
<dbReference type="InterPro" id="IPR036388">
    <property type="entry name" value="WH-like_DNA-bd_sf"/>
</dbReference>
<keyword evidence="6" id="KW-1185">Reference proteome</keyword>
<evidence type="ECO:0000256" key="2">
    <source>
        <dbReference type="ARBA" id="ARBA00023125"/>
    </source>
</evidence>
<dbReference type="InterPro" id="IPR011711">
    <property type="entry name" value="GntR_C"/>
</dbReference>